<evidence type="ECO:0000256" key="4">
    <source>
        <dbReference type="ARBA" id="ARBA00022753"/>
    </source>
</evidence>
<feature type="domain" description="FIP-RBD" evidence="8">
    <location>
        <begin position="1287"/>
        <end position="1349"/>
    </location>
</feature>
<evidence type="ECO:0000313" key="10">
    <source>
        <dbReference type="Proteomes" id="UP000324632"/>
    </source>
</evidence>
<dbReference type="GO" id="GO:0055037">
    <property type="term" value="C:recycling endosome"/>
    <property type="evidence" value="ECO:0007669"/>
    <property type="project" value="UniProtKB-SubCell"/>
</dbReference>
<name>A0A5A9P983_9TELE</name>
<protein>
    <submittedName>
        <fullName evidence="9">Rab11 family-interacting protein 5</fullName>
    </submittedName>
</protein>
<dbReference type="InterPro" id="IPR019018">
    <property type="entry name" value="Rab-bd_FIP-RBD"/>
</dbReference>
<evidence type="ECO:0000259" key="7">
    <source>
        <dbReference type="PROSITE" id="PS50004"/>
    </source>
</evidence>
<feature type="region of interest" description="Disordered" evidence="6">
    <location>
        <begin position="369"/>
        <end position="449"/>
    </location>
</feature>
<keyword evidence="5" id="KW-0653">Protein transport</keyword>
<dbReference type="Pfam" id="PF09457">
    <property type="entry name" value="RBD-FIP"/>
    <property type="match status" value="1"/>
</dbReference>
<dbReference type="InterPro" id="IPR000008">
    <property type="entry name" value="C2_dom"/>
</dbReference>
<dbReference type="SUPFAM" id="SSF144270">
    <property type="entry name" value="Eferin C-derminal domain-like"/>
    <property type="match status" value="1"/>
</dbReference>
<feature type="compositionally biased region" description="Low complexity" evidence="6">
    <location>
        <begin position="932"/>
        <end position="944"/>
    </location>
</feature>
<dbReference type="Gene3D" id="2.60.40.150">
    <property type="entry name" value="C2 domain"/>
    <property type="match status" value="1"/>
</dbReference>
<evidence type="ECO:0000256" key="1">
    <source>
        <dbReference type="ARBA" id="ARBA00004172"/>
    </source>
</evidence>
<dbReference type="Proteomes" id="UP000324632">
    <property type="component" value="Chromosome 8"/>
</dbReference>
<comment type="caution">
    <text evidence="9">The sequence shown here is derived from an EMBL/GenBank/DDBJ whole genome shotgun (WGS) entry which is preliminary data.</text>
</comment>
<feature type="compositionally biased region" description="Basic and acidic residues" evidence="6">
    <location>
        <begin position="429"/>
        <end position="449"/>
    </location>
</feature>
<dbReference type="SUPFAM" id="SSF49562">
    <property type="entry name" value="C2 domain (Calcium/lipid-binding domain, CaLB)"/>
    <property type="match status" value="1"/>
</dbReference>
<feature type="compositionally biased region" description="Low complexity" evidence="6">
    <location>
        <begin position="536"/>
        <end position="550"/>
    </location>
</feature>
<feature type="compositionally biased region" description="Polar residues" evidence="6">
    <location>
        <begin position="598"/>
        <end position="621"/>
    </location>
</feature>
<feature type="compositionally biased region" description="Polar residues" evidence="6">
    <location>
        <begin position="1216"/>
        <end position="1226"/>
    </location>
</feature>
<organism evidence="9 10">
    <name type="scientific">Triplophysa tibetana</name>
    <dbReference type="NCBI Taxonomy" id="1572043"/>
    <lineage>
        <taxon>Eukaryota</taxon>
        <taxon>Metazoa</taxon>
        <taxon>Chordata</taxon>
        <taxon>Craniata</taxon>
        <taxon>Vertebrata</taxon>
        <taxon>Euteleostomi</taxon>
        <taxon>Actinopterygii</taxon>
        <taxon>Neopterygii</taxon>
        <taxon>Teleostei</taxon>
        <taxon>Ostariophysi</taxon>
        <taxon>Cypriniformes</taxon>
        <taxon>Nemacheilidae</taxon>
        <taxon>Triplophysa</taxon>
    </lineage>
</organism>
<keyword evidence="4" id="KW-0967">Endosome</keyword>
<keyword evidence="10" id="KW-1185">Reference proteome</keyword>
<feature type="region of interest" description="Disordered" evidence="6">
    <location>
        <begin position="592"/>
        <end position="621"/>
    </location>
</feature>
<dbReference type="Gene3D" id="1.20.5.2440">
    <property type="match status" value="1"/>
</dbReference>
<evidence type="ECO:0000259" key="8">
    <source>
        <dbReference type="PROSITE" id="PS51511"/>
    </source>
</evidence>
<gene>
    <name evidence="9" type="ORF">E1301_Tti020852</name>
</gene>
<dbReference type="EMBL" id="SOYY01000008">
    <property type="protein sequence ID" value="KAA0717721.1"/>
    <property type="molecule type" value="Genomic_DNA"/>
</dbReference>
<dbReference type="FunFam" id="2.60.40.150:FF:000070">
    <property type="entry name" value="rab11 family-interacting protein 2 isoform X1"/>
    <property type="match status" value="1"/>
</dbReference>
<dbReference type="GO" id="GO:0015031">
    <property type="term" value="P:protein transport"/>
    <property type="evidence" value="ECO:0007669"/>
    <property type="project" value="UniProtKB-KW"/>
</dbReference>
<dbReference type="GO" id="GO:0031267">
    <property type="term" value="F:small GTPase binding"/>
    <property type="evidence" value="ECO:0007669"/>
    <property type="project" value="InterPro"/>
</dbReference>
<evidence type="ECO:0000256" key="5">
    <source>
        <dbReference type="ARBA" id="ARBA00022927"/>
    </source>
</evidence>
<feature type="compositionally biased region" description="Polar residues" evidence="6">
    <location>
        <begin position="379"/>
        <end position="395"/>
    </location>
</feature>
<dbReference type="InterPro" id="IPR037245">
    <property type="entry name" value="FIP-RBD_C_sf"/>
</dbReference>
<evidence type="ECO:0000256" key="6">
    <source>
        <dbReference type="SAM" id="MobiDB-lite"/>
    </source>
</evidence>
<dbReference type="Pfam" id="PF00168">
    <property type="entry name" value="C2"/>
    <property type="match status" value="1"/>
</dbReference>
<dbReference type="GO" id="GO:0030141">
    <property type="term" value="C:secretory granule"/>
    <property type="evidence" value="ECO:0007669"/>
    <property type="project" value="TreeGrafter"/>
</dbReference>
<feature type="region of interest" description="Disordered" evidence="6">
    <location>
        <begin position="862"/>
        <end position="889"/>
    </location>
</feature>
<feature type="compositionally biased region" description="Low complexity" evidence="6">
    <location>
        <begin position="247"/>
        <end position="289"/>
    </location>
</feature>
<feature type="region of interest" description="Disordered" evidence="6">
    <location>
        <begin position="493"/>
        <end position="514"/>
    </location>
</feature>
<comment type="subcellular location">
    <subcellularLocation>
        <location evidence="1">Recycling endosome</location>
    </subcellularLocation>
</comment>
<feature type="region of interest" description="Disordered" evidence="6">
    <location>
        <begin position="526"/>
        <end position="578"/>
    </location>
</feature>
<dbReference type="InterPro" id="IPR035892">
    <property type="entry name" value="C2_domain_sf"/>
</dbReference>
<feature type="compositionally biased region" description="Acidic residues" evidence="6">
    <location>
        <begin position="214"/>
        <end position="224"/>
    </location>
</feature>
<dbReference type="GO" id="GO:0045055">
    <property type="term" value="P:regulated exocytosis"/>
    <property type="evidence" value="ECO:0007669"/>
    <property type="project" value="TreeGrafter"/>
</dbReference>
<keyword evidence="2" id="KW-0813">Transport</keyword>
<feature type="compositionally biased region" description="Polar residues" evidence="6">
    <location>
        <begin position="416"/>
        <end position="428"/>
    </location>
</feature>
<dbReference type="GO" id="GO:0005739">
    <property type="term" value="C:mitochondrion"/>
    <property type="evidence" value="ECO:0007669"/>
    <property type="project" value="TreeGrafter"/>
</dbReference>
<keyword evidence="3" id="KW-0597">Phosphoprotein</keyword>
<dbReference type="GO" id="GO:0005769">
    <property type="term" value="C:early endosome"/>
    <property type="evidence" value="ECO:0007669"/>
    <property type="project" value="TreeGrafter"/>
</dbReference>
<feature type="region of interest" description="Disordered" evidence="6">
    <location>
        <begin position="175"/>
        <end position="304"/>
    </location>
</feature>
<feature type="compositionally biased region" description="Polar residues" evidence="6">
    <location>
        <begin position="715"/>
        <end position="744"/>
    </location>
</feature>
<dbReference type="InterPro" id="IPR037789">
    <property type="entry name" value="FIP_classI"/>
</dbReference>
<accession>A0A5A9P983</accession>
<dbReference type="PANTHER" id="PTHR15746">
    <property type="entry name" value="RAB11-RELATED"/>
    <property type="match status" value="1"/>
</dbReference>
<reference evidence="9 10" key="1">
    <citation type="journal article" date="2019" name="Mol. Ecol. Resour.">
        <title>Chromosome-level genome assembly of Triplophysa tibetana, a fish adapted to the harsh high-altitude environment of the Tibetan Plateau.</title>
        <authorList>
            <person name="Yang X."/>
            <person name="Liu H."/>
            <person name="Ma Z."/>
            <person name="Zou Y."/>
            <person name="Zou M."/>
            <person name="Mao Y."/>
            <person name="Li X."/>
            <person name="Wang H."/>
            <person name="Chen T."/>
            <person name="Wang W."/>
            <person name="Yang R."/>
        </authorList>
    </citation>
    <scope>NUCLEOTIDE SEQUENCE [LARGE SCALE GENOMIC DNA]</scope>
    <source>
        <strain evidence="9">TTIB1903HZAU</strain>
        <tissue evidence="9">Muscle</tissue>
    </source>
</reference>
<feature type="domain" description="C2" evidence="7">
    <location>
        <begin position="1"/>
        <end position="128"/>
    </location>
</feature>
<dbReference type="PROSITE" id="PS51511">
    <property type="entry name" value="FIP_RBD"/>
    <property type="match status" value="1"/>
</dbReference>
<dbReference type="SMART" id="SM00239">
    <property type="entry name" value="C2"/>
    <property type="match status" value="1"/>
</dbReference>
<evidence type="ECO:0000256" key="2">
    <source>
        <dbReference type="ARBA" id="ARBA00022448"/>
    </source>
</evidence>
<feature type="region of interest" description="Disordered" evidence="6">
    <location>
        <begin position="1203"/>
        <end position="1244"/>
    </location>
</feature>
<evidence type="ECO:0000313" key="9">
    <source>
        <dbReference type="EMBL" id="KAA0717721.1"/>
    </source>
</evidence>
<feature type="compositionally biased region" description="Basic and acidic residues" evidence="6">
    <location>
        <begin position="1235"/>
        <end position="1244"/>
    </location>
</feature>
<sequence length="1353" mass="148292">MSLMESDEEHRWMPTHVQVTVLRARGLRAKGKHGTSDVYTIIQLGKEKYSTCLMEKTTDPEWIEECSFELQPGILEEGGRDAYPPGSADLTLTVMHRALIGLDVFLGQAVIPLDEAFQEQICKKSQWYQLHSKTGKKEKERGELQLTVQFTRHNLTASMYDLSVKDKPRSAFDKLRERMRVKKRTREEDSSSGIVAGGYGSMERIRSRSPSDGGGEEEYDDDEGGEARRSKMRSFFLRGRLRKSSDTRSSTSLGSESSESSSRGGSLSPTAGISVVVSDLSNSPSNSSNLTADSPDHTMAPSPQVSPVRHVYAHEIDFSLPVPHSVTSENNTPILLPSVCVNGNPVETSPLTHHPPSIILQQPQPESTKLQATKLPDEPQTTRSTGPKSQTSAETKLSESKPRPSPQLPALGLIQKGSSHSLSLQNLSRRGEEKRSGGPVDGRRWSFDKPGEEEKAAIVAALECAGRVTDESVMETVIPVGETETLSKKRRGLFSHGKGESNAKGPITSKEEAEHAQQLVEVKHKGWFGSKDSHSKPSSLVSSKSDSSSSVICPIAPSQNMADKDANPFTSPPPLFDANPFFPLAQPNPFFQEFPTDASLTPSLSSSAQYQSEPDSSWSGVNPTPDLLRIGNSNGPSGISKVDGSIDASIFHFEDEADFGIFAEDRLKSSEKGKERQNMVTTHTVFVKPKNEEPLGGLDSLTDKNDLTYLEKTASAGTTTGEMSKESSAYTPQVSGSDGNSNKSDLIYPDPFGFPEFNPNLSEINLPENSSLEFSALNALVCPHPALSNVQNNEVNGNTMTPRDWPEMCLTSQNAKPSFTQPSLLDDIFNTELITIELSDDARGSPEEPEFAKNTESVKINEDPVPCCRDSDDALVPSSKTSYSQGKELDNLSFEPGHFTHCDFTSSIKQSDGVLDSDASFVESSTTSGFHSPSVPSSPLSIPLDNEDNLGAGMDTKFQNESEDGLSDSSHTSDLFSEITFHVPDNLNDISFSSSNTVSNEVHVDEQKVCEFPNYPSKDDLIGSVLSSSGEVQEIKNSDGQTIPAGYLNPTTEIKTGTDEKSLILNSALSPPSVIVHSMYRRADSDHYFTCVSQQDSISPSLELTQELKPKHDQSEEDILLFGSLPEHITVPDVMPKAVEEMDCVRNQPRALASGDNHSLYFPSSAFDPLPVASSTPHVVVDTNAMPQQFPFPIIPSTSVQSWPHPALNDPFLPDNSPTTNHQSSPHPVKPLTPPDDKRSEGRSVLEKLKSTIHSGRSHHSDQDADKKLLVEGGGSYYHLNHSELVNLLIQRDTELKQEREEYQKRGALLVKREMDLKKMKATIRDLEDYIDTLLVRIMEQTPTLLQVNPRKK</sequence>
<dbReference type="PANTHER" id="PTHR15746:SF14">
    <property type="entry name" value="RAB11 FAMILY-INTERACTING PROTEIN 5"/>
    <property type="match status" value="1"/>
</dbReference>
<evidence type="ECO:0000256" key="3">
    <source>
        <dbReference type="ARBA" id="ARBA00022553"/>
    </source>
</evidence>
<dbReference type="PROSITE" id="PS50004">
    <property type="entry name" value="C2"/>
    <property type="match status" value="1"/>
</dbReference>
<proteinExistence type="predicted"/>
<feature type="region of interest" description="Disordered" evidence="6">
    <location>
        <begin position="923"/>
        <end position="971"/>
    </location>
</feature>
<feature type="region of interest" description="Disordered" evidence="6">
    <location>
        <begin position="714"/>
        <end position="745"/>
    </location>
</feature>
<dbReference type="GO" id="GO:0045335">
    <property type="term" value="C:phagocytic vesicle"/>
    <property type="evidence" value="ECO:0007669"/>
    <property type="project" value="TreeGrafter"/>
</dbReference>